<evidence type="ECO:0000313" key="2">
    <source>
        <dbReference type="EMBL" id="MDP5308507.1"/>
    </source>
</evidence>
<dbReference type="RefSeq" id="WP_305964353.1">
    <property type="nucleotide sequence ID" value="NZ_JAVAMQ010000017.1"/>
</dbReference>
<name>A0ABT9JHK3_9RHOB</name>
<evidence type="ECO:0000313" key="3">
    <source>
        <dbReference type="Proteomes" id="UP001224997"/>
    </source>
</evidence>
<protein>
    <submittedName>
        <fullName evidence="2">LysR family transcriptional regulator</fullName>
    </submittedName>
</protein>
<evidence type="ECO:0000259" key="1">
    <source>
        <dbReference type="Pfam" id="PF00126"/>
    </source>
</evidence>
<dbReference type="EMBL" id="JAVAMQ010000017">
    <property type="protein sequence ID" value="MDP5308507.1"/>
    <property type="molecule type" value="Genomic_DNA"/>
</dbReference>
<proteinExistence type="predicted"/>
<dbReference type="InterPro" id="IPR036388">
    <property type="entry name" value="WH-like_DNA-bd_sf"/>
</dbReference>
<reference evidence="2 3" key="1">
    <citation type="submission" date="2023-08" db="EMBL/GenBank/DDBJ databases">
        <authorList>
            <person name="Park J.-S."/>
        </authorList>
    </citation>
    <scope>NUCLEOTIDE SEQUENCE [LARGE SCALE GENOMIC DNA]</scope>
    <source>
        <strain evidence="2 3">2205BS29-5</strain>
    </source>
</reference>
<dbReference type="Pfam" id="PF00126">
    <property type="entry name" value="HTH_1"/>
    <property type="match status" value="1"/>
</dbReference>
<comment type="caution">
    <text evidence="2">The sequence shown here is derived from an EMBL/GenBank/DDBJ whole genome shotgun (WGS) entry which is preliminary data.</text>
</comment>
<dbReference type="InterPro" id="IPR000847">
    <property type="entry name" value="LysR_HTH_N"/>
</dbReference>
<dbReference type="PANTHER" id="PTHR30432:SF1">
    <property type="entry name" value="DNA-BINDING TRANSCRIPTIONAL DUAL REGULATOR MODE"/>
    <property type="match status" value="1"/>
</dbReference>
<keyword evidence="3" id="KW-1185">Reference proteome</keyword>
<dbReference type="SUPFAM" id="SSF46785">
    <property type="entry name" value="Winged helix' DNA-binding domain"/>
    <property type="match status" value="1"/>
</dbReference>
<sequence>MSGPRLKLRLEYDTPLILGPGKAELLERIDRAGSISAAGREMGMSYKRAWSLVEDMNRAFAQPVVDSSRGGTGGGGAVLTDSGRAVLAHFRALERLVQTAGAAEIAALAALLKPAD</sequence>
<dbReference type="PANTHER" id="PTHR30432">
    <property type="entry name" value="TRANSCRIPTIONAL REGULATOR MODE"/>
    <property type="match status" value="1"/>
</dbReference>
<dbReference type="InterPro" id="IPR036390">
    <property type="entry name" value="WH_DNA-bd_sf"/>
</dbReference>
<accession>A0ABT9JHK3</accession>
<dbReference type="Gene3D" id="1.10.10.10">
    <property type="entry name" value="Winged helix-like DNA-binding domain superfamily/Winged helix DNA-binding domain"/>
    <property type="match status" value="1"/>
</dbReference>
<feature type="domain" description="HTH lysR-type" evidence="1">
    <location>
        <begin position="24"/>
        <end position="84"/>
    </location>
</feature>
<organism evidence="2 3">
    <name type="scientific">Paracoccus spongiarum</name>
    <dbReference type="NCBI Taxonomy" id="3064387"/>
    <lineage>
        <taxon>Bacteria</taxon>
        <taxon>Pseudomonadati</taxon>
        <taxon>Pseudomonadota</taxon>
        <taxon>Alphaproteobacteria</taxon>
        <taxon>Rhodobacterales</taxon>
        <taxon>Paracoccaceae</taxon>
        <taxon>Paracoccus</taxon>
    </lineage>
</organism>
<dbReference type="InterPro" id="IPR051815">
    <property type="entry name" value="Molybdate_resp_trans_reg"/>
</dbReference>
<gene>
    <name evidence="2" type="ORF">Q5Y72_15595</name>
</gene>
<dbReference type="Proteomes" id="UP001224997">
    <property type="component" value="Unassembled WGS sequence"/>
</dbReference>